<feature type="domain" description="UspA" evidence="2">
    <location>
        <begin position="6"/>
        <end position="133"/>
    </location>
</feature>
<comment type="similarity">
    <text evidence="1">Belongs to the universal stress protein A family.</text>
</comment>
<dbReference type="SUPFAM" id="SSF52402">
    <property type="entry name" value="Adenine nucleotide alpha hydrolases-like"/>
    <property type="match status" value="1"/>
</dbReference>
<dbReference type="PANTHER" id="PTHR46268:SF6">
    <property type="entry name" value="UNIVERSAL STRESS PROTEIN UP12"/>
    <property type="match status" value="1"/>
</dbReference>
<dbReference type="InterPro" id="IPR006015">
    <property type="entry name" value="Universal_stress_UspA"/>
</dbReference>
<reference evidence="4 5" key="1">
    <citation type="submission" date="2018-12" db="EMBL/GenBank/DDBJ databases">
        <authorList>
            <person name="Lunina O.N."/>
            <person name="Grouzdev D.S."/>
            <person name="Gorlenko V.M."/>
            <person name="Savvichev A.S."/>
        </authorList>
    </citation>
    <scope>NUCLEOTIDE SEQUENCE [LARGE SCALE GENOMIC DNA]</scope>
    <source>
        <strain evidence="4 5">BrKhr-17</strain>
    </source>
</reference>
<dbReference type="AlphaFoldDB" id="A0A3S0L1U2"/>
<dbReference type="PRINTS" id="PR01438">
    <property type="entry name" value="UNVRSLSTRESS"/>
</dbReference>
<dbReference type="CDD" id="cd00293">
    <property type="entry name" value="USP-like"/>
    <property type="match status" value="1"/>
</dbReference>
<dbReference type="Pfam" id="PF00582">
    <property type="entry name" value="Usp"/>
    <property type="match status" value="1"/>
</dbReference>
<organism evidence="4 5">
    <name type="scientific">Chlorobium phaeovibrioides</name>
    <dbReference type="NCBI Taxonomy" id="1094"/>
    <lineage>
        <taxon>Bacteria</taxon>
        <taxon>Pseudomonadati</taxon>
        <taxon>Chlorobiota</taxon>
        <taxon>Chlorobiia</taxon>
        <taxon>Chlorobiales</taxon>
        <taxon>Chlorobiaceae</taxon>
        <taxon>Chlorobium/Pelodictyon group</taxon>
        <taxon>Chlorobium</taxon>
    </lineage>
</organism>
<dbReference type="Gene3D" id="3.40.50.620">
    <property type="entry name" value="HUPs"/>
    <property type="match status" value="1"/>
</dbReference>
<dbReference type="PANTHER" id="PTHR46268">
    <property type="entry name" value="STRESS RESPONSE PROTEIN NHAX"/>
    <property type="match status" value="1"/>
</dbReference>
<accession>A0A3S0L1U2</accession>
<sequence>MKPQEKRILAPVDFSADSLHTIRYLAEHHSTGTRLTVLHVVPDEMRGDEDTMLREHLLMFSQYSGILADSGCDVRFAVAYGNPAKMILENARNGGAGMIVLGSHGSSRLLRLLVGSTTESVMRHSPCPVLVLKTPELETEEDDCPDEETRATINA</sequence>
<evidence type="ECO:0000313" key="6">
    <source>
        <dbReference type="Proteomes" id="UP000489351"/>
    </source>
</evidence>
<evidence type="ECO:0000256" key="1">
    <source>
        <dbReference type="ARBA" id="ARBA00008791"/>
    </source>
</evidence>
<dbReference type="RefSeq" id="WP_126341708.1">
    <property type="nucleotide sequence ID" value="NZ_RXYJ01000002.1"/>
</dbReference>
<dbReference type="Proteomes" id="UP000489351">
    <property type="component" value="Unassembled WGS sequence"/>
</dbReference>
<dbReference type="EMBL" id="RXYK01000006">
    <property type="protein sequence ID" value="RTY38177.1"/>
    <property type="molecule type" value="Genomic_DNA"/>
</dbReference>
<dbReference type="Proteomes" id="UP000279908">
    <property type="component" value="Unassembled WGS sequence"/>
</dbReference>
<keyword evidence="6" id="KW-1185">Reference proteome</keyword>
<evidence type="ECO:0000313" key="3">
    <source>
        <dbReference type="EMBL" id="MWV54756.1"/>
    </source>
</evidence>
<evidence type="ECO:0000259" key="2">
    <source>
        <dbReference type="Pfam" id="PF00582"/>
    </source>
</evidence>
<evidence type="ECO:0000313" key="4">
    <source>
        <dbReference type="EMBL" id="RTY38177.1"/>
    </source>
</evidence>
<name>A0A3S0L1U2_CHLPH</name>
<dbReference type="EMBL" id="WUBZ01000020">
    <property type="protein sequence ID" value="MWV54756.1"/>
    <property type="molecule type" value="Genomic_DNA"/>
</dbReference>
<reference evidence="3 6" key="2">
    <citation type="submission" date="2019-11" db="EMBL/GenBank/DDBJ databases">
        <title>Green- and brown-colored morphotypes of Chlorobia in the stratified aquatic ecosystems of Kandalaksha Gulf (White Sea): A model for study of the accessory genome evolution.</title>
        <authorList>
            <person name="Grouzdev D.S."/>
        </authorList>
    </citation>
    <scope>NUCLEOTIDE SEQUENCE [LARGE SCALE GENOMIC DNA]</scope>
    <source>
        <strain evidence="3 6">ZM</strain>
    </source>
</reference>
<comment type="caution">
    <text evidence="4">The sequence shown here is derived from an EMBL/GenBank/DDBJ whole genome shotgun (WGS) entry which is preliminary data.</text>
</comment>
<dbReference type="InterPro" id="IPR006016">
    <property type="entry name" value="UspA"/>
</dbReference>
<evidence type="ECO:0000313" key="5">
    <source>
        <dbReference type="Proteomes" id="UP000279908"/>
    </source>
</evidence>
<proteinExistence type="inferred from homology"/>
<dbReference type="InterPro" id="IPR014729">
    <property type="entry name" value="Rossmann-like_a/b/a_fold"/>
</dbReference>
<protein>
    <submittedName>
        <fullName evidence="4">Universal stress protein</fullName>
    </submittedName>
</protein>
<gene>
    <name evidence="4" type="ORF">EKD02_05630</name>
    <name evidence="3" type="ORF">GJ685_06715</name>
</gene>